<comment type="caution">
    <text evidence="13">The sequence shown here is derived from an EMBL/GenBank/DDBJ whole genome shotgun (WGS) entry which is preliminary data.</text>
</comment>
<evidence type="ECO:0000256" key="1">
    <source>
        <dbReference type="ARBA" id="ARBA00001971"/>
    </source>
</evidence>
<dbReference type="AlphaFoldDB" id="A0A9P7FPH6"/>
<evidence type="ECO:0000256" key="9">
    <source>
        <dbReference type="ARBA" id="ARBA00023002"/>
    </source>
</evidence>
<evidence type="ECO:0000256" key="5">
    <source>
        <dbReference type="ARBA" id="ARBA00022617"/>
    </source>
</evidence>
<reference evidence="13" key="1">
    <citation type="submission" date="2021-02" db="EMBL/GenBank/DDBJ databases">
        <authorList>
            <person name="Nieuwenhuis M."/>
            <person name="Van De Peppel L.J.J."/>
        </authorList>
    </citation>
    <scope>NUCLEOTIDE SEQUENCE</scope>
    <source>
        <strain evidence="13">D49</strain>
    </source>
</reference>
<evidence type="ECO:0000256" key="2">
    <source>
        <dbReference type="ARBA" id="ARBA00004370"/>
    </source>
</evidence>
<dbReference type="GO" id="GO:0016020">
    <property type="term" value="C:membrane"/>
    <property type="evidence" value="ECO:0007669"/>
    <property type="project" value="UniProtKB-SubCell"/>
</dbReference>
<dbReference type="InterPro" id="IPR036396">
    <property type="entry name" value="Cyt_P450_sf"/>
</dbReference>
<keyword evidence="14" id="KW-1185">Reference proteome</keyword>
<evidence type="ECO:0000256" key="4">
    <source>
        <dbReference type="ARBA" id="ARBA00010617"/>
    </source>
</evidence>
<evidence type="ECO:0000256" key="7">
    <source>
        <dbReference type="ARBA" id="ARBA00022723"/>
    </source>
</evidence>
<dbReference type="GO" id="GO:0020037">
    <property type="term" value="F:heme binding"/>
    <property type="evidence" value="ECO:0007669"/>
    <property type="project" value="InterPro"/>
</dbReference>
<dbReference type="GO" id="GO:0005506">
    <property type="term" value="F:iron ion binding"/>
    <property type="evidence" value="ECO:0007669"/>
    <property type="project" value="InterPro"/>
</dbReference>
<dbReference type="EMBL" id="JABCKI010006436">
    <property type="protein sequence ID" value="KAG5634386.1"/>
    <property type="molecule type" value="Genomic_DNA"/>
</dbReference>
<feature type="non-terminal residue" evidence="13">
    <location>
        <position position="303"/>
    </location>
</feature>
<sequence>IDILNWMSRTALEMIGQSGFGYSFDDLVEDEATHRYCAAVKSFVYVWNFHITGPLAHTAAGRRHRKQIGTPKFQAFIANYLPGNNIVTLRNIIKVMDETAIEIFQEKKQAMEQGGKGLSNEISGGKDIMSILMKANSEASEADKLPDEEVIGQNKLREELMEAKRTYGDVPYDELVELPYLDAVCRETLRLHPPIPILVREALQDASVPLLTPVKGFDGREMDSILVPKGTRIFMSLWNANRDVTLWGPDAEEWKPERWLSPLPQTLLDAKDDLFGWRKSMHRVQVFTAGNEYVPCFFFGHLL</sequence>
<evidence type="ECO:0000256" key="6">
    <source>
        <dbReference type="ARBA" id="ARBA00022692"/>
    </source>
</evidence>
<evidence type="ECO:0000256" key="12">
    <source>
        <dbReference type="ARBA" id="ARBA00023136"/>
    </source>
</evidence>
<keyword evidence="5" id="KW-0349">Heme</keyword>
<dbReference type="GO" id="GO:0004497">
    <property type="term" value="F:monooxygenase activity"/>
    <property type="evidence" value="ECO:0007669"/>
    <property type="project" value="UniProtKB-KW"/>
</dbReference>
<evidence type="ECO:0008006" key="15">
    <source>
        <dbReference type="Google" id="ProtNLM"/>
    </source>
</evidence>
<dbReference type="Gene3D" id="1.10.630.10">
    <property type="entry name" value="Cytochrome P450"/>
    <property type="match status" value="2"/>
</dbReference>
<dbReference type="GO" id="GO:0016705">
    <property type="term" value="F:oxidoreductase activity, acting on paired donors, with incorporation or reduction of molecular oxygen"/>
    <property type="evidence" value="ECO:0007669"/>
    <property type="project" value="InterPro"/>
</dbReference>
<dbReference type="PANTHER" id="PTHR24305">
    <property type="entry name" value="CYTOCHROME P450"/>
    <property type="match status" value="1"/>
</dbReference>
<comment type="pathway">
    <text evidence="3">Secondary metabolite biosynthesis; terpenoid biosynthesis.</text>
</comment>
<dbReference type="PANTHER" id="PTHR24305:SF166">
    <property type="entry name" value="CYTOCHROME P450 12A4, MITOCHONDRIAL-RELATED"/>
    <property type="match status" value="1"/>
</dbReference>
<gene>
    <name evidence="13" type="ORF">H0H81_002149</name>
</gene>
<dbReference type="InterPro" id="IPR001128">
    <property type="entry name" value="Cyt_P450"/>
</dbReference>
<protein>
    <recommendedName>
        <fullName evidence="15">Cytochrome P450</fullName>
    </recommendedName>
</protein>
<dbReference type="Pfam" id="PF00067">
    <property type="entry name" value="p450"/>
    <property type="match status" value="1"/>
</dbReference>
<keyword evidence="6" id="KW-0812">Transmembrane</keyword>
<evidence type="ECO:0000256" key="3">
    <source>
        <dbReference type="ARBA" id="ARBA00004721"/>
    </source>
</evidence>
<proteinExistence type="inferred from homology"/>
<keyword evidence="8" id="KW-1133">Transmembrane helix</keyword>
<evidence type="ECO:0000256" key="11">
    <source>
        <dbReference type="ARBA" id="ARBA00023033"/>
    </source>
</evidence>
<reference evidence="13" key="2">
    <citation type="submission" date="2021-10" db="EMBL/GenBank/DDBJ databases">
        <title>Phylogenomics reveals ancestral predisposition of the termite-cultivated fungus Termitomyces towards a domesticated lifestyle.</title>
        <authorList>
            <person name="Auxier B."/>
            <person name="Grum-Grzhimaylo A."/>
            <person name="Cardenas M.E."/>
            <person name="Lodge J.D."/>
            <person name="Laessoe T."/>
            <person name="Pedersen O."/>
            <person name="Smith M.E."/>
            <person name="Kuyper T.W."/>
            <person name="Franco-Molano E.A."/>
            <person name="Baroni T.J."/>
            <person name="Aanen D.K."/>
        </authorList>
    </citation>
    <scope>NUCLEOTIDE SEQUENCE</scope>
    <source>
        <strain evidence="13">D49</strain>
    </source>
</reference>
<keyword evidence="9" id="KW-0560">Oxidoreductase</keyword>
<name>A0A9P7FPH6_9AGAR</name>
<keyword evidence="7" id="KW-0479">Metal-binding</keyword>
<dbReference type="Proteomes" id="UP000717328">
    <property type="component" value="Unassembled WGS sequence"/>
</dbReference>
<evidence type="ECO:0000256" key="10">
    <source>
        <dbReference type="ARBA" id="ARBA00023004"/>
    </source>
</evidence>
<evidence type="ECO:0000256" key="8">
    <source>
        <dbReference type="ARBA" id="ARBA00022989"/>
    </source>
</evidence>
<comment type="similarity">
    <text evidence="4">Belongs to the cytochrome P450 family.</text>
</comment>
<keyword evidence="11" id="KW-0503">Monooxygenase</keyword>
<dbReference type="InterPro" id="IPR050121">
    <property type="entry name" value="Cytochrome_P450_monoxygenase"/>
</dbReference>
<dbReference type="OrthoDB" id="1470350at2759"/>
<keyword evidence="12" id="KW-0472">Membrane</keyword>
<dbReference type="SUPFAM" id="SSF48264">
    <property type="entry name" value="Cytochrome P450"/>
    <property type="match status" value="1"/>
</dbReference>
<evidence type="ECO:0000313" key="14">
    <source>
        <dbReference type="Proteomes" id="UP000717328"/>
    </source>
</evidence>
<accession>A0A9P7FPH6</accession>
<comment type="cofactor">
    <cofactor evidence="1">
        <name>heme</name>
        <dbReference type="ChEBI" id="CHEBI:30413"/>
    </cofactor>
</comment>
<keyword evidence="10" id="KW-0408">Iron</keyword>
<evidence type="ECO:0000313" key="13">
    <source>
        <dbReference type="EMBL" id="KAG5634386.1"/>
    </source>
</evidence>
<comment type="subcellular location">
    <subcellularLocation>
        <location evidence="2">Membrane</location>
    </subcellularLocation>
</comment>
<organism evidence="13 14">
    <name type="scientific">Sphagnurus paluster</name>
    <dbReference type="NCBI Taxonomy" id="117069"/>
    <lineage>
        <taxon>Eukaryota</taxon>
        <taxon>Fungi</taxon>
        <taxon>Dikarya</taxon>
        <taxon>Basidiomycota</taxon>
        <taxon>Agaricomycotina</taxon>
        <taxon>Agaricomycetes</taxon>
        <taxon>Agaricomycetidae</taxon>
        <taxon>Agaricales</taxon>
        <taxon>Tricholomatineae</taxon>
        <taxon>Lyophyllaceae</taxon>
        <taxon>Sphagnurus</taxon>
    </lineage>
</organism>